<dbReference type="EMBL" id="CP023325">
    <property type="protein sequence ID" value="ATY64096.1"/>
    <property type="molecule type" value="Genomic_DNA"/>
</dbReference>
<feature type="domain" description="Aminoglycoside phosphotransferase" evidence="1">
    <location>
        <begin position="84"/>
        <end position="226"/>
    </location>
</feature>
<dbReference type="InterPro" id="IPR011009">
    <property type="entry name" value="Kinase-like_dom_sf"/>
</dbReference>
<dbReference type="SUPFAM" id="SSF56112">
    <property type="entry name" value="Protein kinase-like (PK-like)"/>
    <property type="match status" value="1"/>
</dbReference>
<dbReference type="Pfam" id="PF01636">
    <property type="entry name" value="APH"/>
    <property type="match status" value="1"/>
</dbReference>
<dbReference type="PANTHER" id="PTHR21310:SF37">
    <property type="entry name" value="AMINOGLYCOSIDE PHOSPHOTRANSFERASE DOMAIN-CONTAINING PROTEIN"/>
    <property type="match status" value="1"/>
</dbReference>
<sequence>MAEVSPRVLRFAARVSGGPCRFILHTDEKPFRGGQCVVFALEATHGWRFAVRVEHNISEAILAKQEWQVWMLKTIKDFNIPHLPFLVGHELSPSPPLIATSWADGCELQWSDTVPPPHVRKHVIRRIAGVTLDMLKIQNPGLSALDWITSKIIRTRVNRVQQGNLEGISLSDAENLKAQISLFHLPHLDNAPYVLVHGDLQPSNIIMNDETLSSVIDLGCASMIPLQFSTLYPKFLTNEPRQTGDTFDWSPCCYSEKQVQDRDFYLQCIKEIAPTKGLDAQIYAEILGREDQEARHWWLSAVFRLDMMRALKTKP</sequence>
<protein>
    <submittedName>
        <fullName evidence="2">Kinase-like domain</fullName>
    </submittedName>
</protein>
<dbReference type="Proteomes" id="UP000323067">
    <property type="component" value="Chromosome v"/>
</dbReference>
<dbReference type="VEuPathDB" id="FungiDB:A9K55_004977"/>
<evidence type="ECO:0000313" key="3">
    <source>
        <dbReference type="Proteomes" id="UP000323067"/>
    </source>
</evidence>
<keyword evidence="2" id="KW-0418">Kinase</keyword>
<organism evidence="2 3">
    <name type="scientific">Cordyceps militaris</name>
    <name type="common">Caterpillar fungus</name>
    <name type="synonym">Clavaria militaris</name>
    <dbReference type="NCBI Taxonomy" id="73501"/>
    <lineage>
        <taxon>Eukaryota</taxon>
        <taxon>Fungi</taxon>
        <taxon>Dikarya</taxon>
        <taxon>Ascomycota</taxon>
        <taxon>Pezizomycotina</taxon>
        <taxon>Sordariomycetes</taxon>
        <taxon>Hypocreomycetidae</taxon>
        <taxon>Hypocreales</taxon>
        <taxon>Cordycipitaceae</taxon>
        <taxon>Cordyceps</taxon>
    </lineage>
</organism>
<dbReference type="InterPro" id="IPR051678">
    <property type="entry name" value="AGP_Transferase"/>
</dbReference>
<evidence type="ECO:0000259" key="1">
    <source>
        <dbReference type="Pfam" id="PF01636"/>
    </source>
</evidence>
<reference evidence="2 3" key="1">
    <citation type="journal article" date="2017" name="BMC Genomics">
        <title>Chromosome level assembly and secondary metabolite potential of the parasitic fungus Cordyceps militaris.</title>
        <authorList>
            <person name="Kramer G.J."/>
            <person name="Nodwell J.R."/>
        </authorList>
    </citation>
    <scope>NUCLEOTIDE SEQUENCE [LARGE SCALE GENOMIC DNA]</scope>
    <source>
        <strain evidence="2 3">ATCC 34164</strain>
    </source>
</reference>
<accession>A0A2H4SLY0</accession>
<name>A0A2H4SLY0_CORMI</name>
<proteinExistence type="predicted"/>
<dbReference type="Gene3D" id="3.90.1200.10">
    <property type="match status" value="1"/>
</dbReference>
<evidence type="ECO:0000313" key="2">
    <source>
        <dbReference type="EMBL" id="ATY64096.1"/>
    </source>
</evidence>
<dbReference type="AlphaFoldDB" id="A0A2H4SLY0"/>
<keyword evidence="2" id="KW-0808">Transferase</keyword>
<dbReference type="InterPro" id="IPR002575">
    <property type="entry name" value="Aminoglycoside_PTrfase"/>
</dbReference>
<dbReference type="VEuPathDB" id="FungiDB:CCM_09446"/>
<gene>
    <name evidence="2" type="ORF">A9K55_004977</name>
</gene>
<dbReference type="OrthoDB" id="5598852at2759"/>
<dbReference type="GO" id="GO:0016301">
    <property type="term" value="F:kinase activity"/>
    <property type="evidence" value="ECO:0007669"/>
    <property type="project" value="UniProtKB-KW"/>
</dbReference>
<dbReference type="PANTHER" id="PTHR21310">
    <property type="entry name" value="AMINOGLYCOSIDE PHOSPHOTRANSFERASE-RELATED-RELATED"/>
    <property type="match status" value="1"/>
</dbReference>